<keyword evidence="4" id="KW-0575">Peroxidase</keyword>
<dbReference type="SUPFAM" id="SSF48113">
    <property type="entry name" value="Heme-dependent peroxidases"/>
    <property type="match status" value="1"/>
</dbReference>
<evidence type="ECO:0000256" key="2">
    <source>
        <dbReference type="ARBA" id="ARBA00022525"/>
    </source>
</evidence>
<dbReference type="Proteomes" id="UP000295388">
    <property type="component" value="Unassembled WGS sequence"/>
</dbReference>
<dbReference type="PROSITE" id="PS50292">
    <property type="entry name" value="PEROXIDASE_3"/>
    <property type="match status" value="1"/>
</dbReference>
<keyword evidence="3" id="KW-0325">Glycoprotein</keyword>
<keyword evidence="5" id="KW-1185">Reference proteome</keyword>
<keyword evidence="4" id="KW-0560">Oxidoreductase</keyword>
<dbReference type="PANTHER" id="PTHR11475">
    <property type="entry name" value="OXIDASE/PEROXIDASE"/>
    <property type="match status" value="1"/>
</dbReference>
<dbReference type="InterPro" id="IPR006311">
    <property type="entry name" value="TAT_signal"/>
</dbReference>
<dbReference type="GO" id="GO:0005576">
    <property type="term" value="C:extracellular region"/>
    <property type="evidence" value="ECO:0007669"/>
    <property type="project" value="UniProtKB-SubCell"/>
</dbReference>
<gene>
    <name evidence="4" type="ORF">EV643_12586</name>
</gene>
<organism evidence="4 5">
    <name type="scientific">Kribbella caucasensis</name>
    <dbReference type="NCBI Taxonomy" id="2512215"/>
    <lineage>
        <taxon>Bacteria</taxon>
        <taxon>Bacillati</taxon>
        <taxon>Actinomycetota</taxon>
        <taxon>Actinomycetes</taxon>
        <taxon>Propionibacteriales</taxon>
        <taxon>Kribbellaceae</taxon>
        <taxon>Kribbella</taxon>
    </lineage>
</organism>
<keyword evidence="2" id="KW-0964">Secreted</keyword>
<reference evidence="4 5" key="1">
    <citation type="submission" date="2019-03" db="EMBL/GenBank/DDBJ databases">
        <title>Genomic Encyclopedia of Type Strains, Phase III (KMG-III): the genomes of soil and plant-associated and newly described type strains.</title>
        <authorList>
            <person name="Whitman W."/>
        </authorList>
    </citation>
    <scope>NUCLEOTIDE SEQUENCE [LARGE SCALE GENOMIC DNA]</scope>
    <source>
        <strain evidence="4 5">VKM Ac-2527</strain>
    </source>
</reference>
<evidence type="ECO:0000313" key="5">
    <source>
        <dbReference type="Proteomes" id="UP000295388"/>
    </source>
</evidence>
<sequence length="541" mass="58020">MVRYFGNGDFRYLGGTVGRSDSGTGRVSRRGFISAVGVGAVGAGAGAGAVLEPVAASDRTRAAGGLAGGQITSDHFGRMFQLPAFAEPSDELTAALTDLGKPGGLLDAKDDLAKGPVALITDQSLLAGNRDNTTQTAGTTFLGQFIDHDITLDQGSKLGLPTDPTTSKNNRTPALDLDSVYGGGPLVSPQLYRTDDPAKFRVESGGLFEDLPRSPTTLQAVLRDRRNDEHMIIAGLHVAFLIFHNSVVDRLRTEGVENEFDEARRIVRWHYQWIVVHEFLPQLVGPAMVDDVFGGGRKYYTSAIGYMPVEFQGAAFRVGHSMVRPSYRANLAGDAGKPFFGFVFDPAQPEGESDPADLRGGARALRRFIGWQTFFDFGDGEVKPNKRIDTHISTPLMTLPAAAIRAFGNGPTSLPARNLLRQVTWSMPSGQAIAKQLGVPVLSSADLSELRSYSLGLERSTPLWYYVLKEAEVEADGLRMGPVGGRIVAEVLIGLLQNDPTSYVAVAPDWRPSLPSTAGTGEFRMVDLLTVAGVDPASRGQ</sequence>
<dbReference type="Pfam" id="PF03098">
    <property type="entry name" value="An_peroxidase"/>
    <property type="match status" value="1"/>
</dbReference>
<dbReference type="InterPro" id="IPR019791">
    <property type="entry name" value="Haem_peroxidase_animal"/>
</dbReference>
<dbReference type="GO" id="GO:0006979">
    <property type="term" value="P:response to oxidative stress"/>
    <property type="evidence" value="ECO:0007669"/>
    <property type="project" value="InterPro"/>
</dbReference>
<evidence type="ECO:0000256" key="3">
    <source>
        <dbReference type="ARBA" id="ARBA00023180"/>
    </source>
</evidence>
<accession>A0A4R6JFX8</accession>
<dbReference type="GO" id="GO:0004601">
    <property type="term" value="F:peroxidase activity"/>
    <property type="evidence" value="ECO:0007669"/>
    <property type="project" value="UniProtKB-KW"/>
</dbReference>
<dbReference type="AlphaFoldDB" id="A0A4R6JFX8"/>
<protein>
    <submittedName>
        <fullName evidence="4">Heme peroxidase</fullName>
    </submittedName>
</protein>
<dbReference type="InterPro" id="IPR037120">
    <property type="entry name" value="Haem_peroxidase_sf_animal"/>
</dbReference>
<comment type="subcellular location">
    <subcellularLocation>
        <location evidence="1">Secreted</location>
    </subcellularLocation>
</comment>
<dbReference type="PRINTS" id="PR00457">
    <property type="entry name" value="ANPEROXIDASE"/>
</dbReference>
<dbReference type="PANTHER" id="PTHR11475:SF4">
    <property type="entry name" value="CHORION PEROXIDASE"/>
    <property type="match status" value="1"/>
</dbReference>
<dbReference type="CDD" id="cd09819">
    <property type="entry name" value="An_peroxidase_bacterial_1"/>
    <property type="match status" value="1"/>
</dbReference>
<dbReference type="Gene3D" id="1.10.640.10">
    <property type="entry name" value="Haem peroxidase domain superfamily, animal type"/>
    <property type="match status" value="1"/>
</dbReference>
<evidence type="ECO:0000313" key="4">
    <source>
        <dbReference type="EMBL" id="TDO34829.1"/>
    </source>
</evidence>
<dbReference type="InterPro" id="IPR010255">
    <property type="entry name" value="Haem_peroxidase_sf"/>
</dbReference>
<dbReference type="GO" id="GO:0020037">
    <property type="term" value="F:heme binding"/>
    <property type="evidence" value="ECO:0007669"/>
    <property type="project" value="InterPro"/>
</dbReference>
<dbReference type="PROSITE" id="PS51318">
    <property type="entry name" value="TAT"/>
    <property type="match status" value="1"/>
</dbReference>
<dbReference type="EMBL" id="SNWQ01000025">
    <property type="protein sequence ID" value="TDO34829.1"/>
    <property type="molecule type" value="Genomic_DNA"/>
</dbReference>
<evidence type="ECO:0000256" key="1">
    <source>
        <dbReference type="ARBA" id="ARBA00004613"/>
    </source>
</evidence>
<proteinExistence type="predicted"/>
<comment type="caution">
    <text evidence="4">The sequence shown here is derived from an EMBL/GenBank/DDBJ whole genome shotgun (WGS) entry which is preliminary data.</text>
</comment>
<name>A0A4R6JFX8_9ACTN</name>